<keyword evidence="1" id="KW-0328">Glycosyltransferase</keyword>
<dbReference type="PANTHER" id="PTHR13778">
    <property type="entry name" value="GLYCOSYLTRANSFERASE 8 DOMAIN-CONTAINING PROTEIN"/>
    <property type="match status" value="1"/>
</dbReference>
<name>A0A4R5NIL9_9LACO</name>
<evidence type="ECO:0000256" key="2">
    <source>
        <dbReference type="ARBA" id="ARBA00022679"/>
    </source>
</evidence>
<dbReference type="EMBL" id="PUFO01000076">
    <property type="protein sequence ID" value="TDG74412.1"/>
    <property type="molecule type" value="Genomic_DNA"/>
</dbReference>
<dbReference type="STRING" id="1122149.FD44_GL000994"/>
<evidence type="ECO:0000313" key="5">
    <source>
        <dbReference type="Proteomes" id="UP000294854"/>
    </source>
</evidence>
<dbReference type="SUPFAM" id="SSF53448">
    <property type="entry name" value="Nucleotide-diphospho-sugar transferases"/>
    <property type="match status" value="1"/>
</dbReference>
<evidence type="ECO:0000256" key="3">
    <source>
        <dbReference type="ARBA" id="ARBA00022723"/>
    </source>
</evidence>
<keyword evidence="5" id="KW-1185">Reference proteome</keyword>
<dbReference type="CDD" id="cd04194">
    <property type="entry name" value="GT8_A4GalT_like"/>
    <property type="match status" value="1"/>
</dbReference>
<comment type="caution">
    <text evidence="4">The sequence shown here is derived from an EMBL/GenBank/DDBJ whole genome shotgun (WGS) entry which is preliminary data.</text>
</comment>
<sequence>MQDIRETIPLFFSVDDRYVPYLGVMINSLIASASPKYDYKAIILYQDITERNQKRLKEQETASFTLEFVPMANVLERQMTADNAKLRGDYSTLTIYFRLFIADMFPQFDKAIYLDADMLAPGDISELYEMELGDNLIAAAPDTFTASIPEGVNYDNNAVGVPAGKYVNSGVLLLNLKQFRATNFSKQFLELFNRYHFSVIAPDQDYLNALAYQKTLYLDPKWNDQTAVPEMLTADPKIIHYNLFKKPTHYENVPHETFFWETARKSGFYDELLEMKKHYSSKDVQQDQTNLVSLIKMANSVPDEEITFKKVLNGGE</sequence>
<keyword evidence="3" id="KW-0479">Metal-binding</keyword>
<dbReference type="GO" id="GO:0046872">
    <property type="term" value="F:metal ion binding"/>
    <property type="evidence" value="ECO:0007669"/>
    <property type="project" value="UniProtKB-KW"/>
</dbReference>
<evidence type="ECO:0008006" key="6">
    <source>
        <dbReference type="Google" id="ProtNLM"/>
    </source>
</evidence>
<dbReference type="InterPro" id="IPR029044">
    <property type="entry name" value="Nucleotide-diphossugar_trans"/>
</dbReference>
<evidence type="ECO:0000313" key="4">
    <source>
        <dbReference type="EMBL" id="TDG74412.1"/>
    </source>
</evidence>
<dbReference type="Gene3D" id="3.90.550.10">
    <property type="entry name" value="Spore Coat Polysaccharide Biosynthesis Protein SpsA, Chain A"/>
    <property type="match status" value="1"/>
</dbReference>
<dbReference type="PANTHER" id="PTHR13778:SF47">
    <property type="entry name" value="LIPOPOLYSACCHARIDE 1,3-GALACTOSYLTRANSFERASE"/>
    <property type="match status" value="1"/>
</dbReference>
<accession>A0A4R5NIL9</accession>
<dbReference type="InterPro" id="IPR050748">
    <property type="entry name" value="Glycosyltrans_8_dom-fam"/>
</dbReference>
<dbReference type="InterPro" id="IPR002495">
    <property type="entry name" value="Glyco_trans_8"/>
</dbReference>
<dbReference type="RefSeq" id="WP_010619037.1">
    <property type="nucleotide sequence ID" value="NZ_PUFO01000076.1"/>
</dbReference>
<dbReference type="Proteomes" id="UP000294854">
    <property type="component" value="Unassembled WGS sequence"/>
</dbReference>
<reference evidence="4 5" key="1">
    <citation type="journal article" date="2019" name="Appl. Microbiol. Biotechnol.">
        <title>Uncovering carbohydrate metabolism through a genotype-phenotype association study of 56 lactic acid bacteria genomes.</title>
        <authorList>
            <person name="Buron-Moles G."/>
            <person name="Chailyan A."/>
            <person name="Dolejs I."/>
            <person name="Forster J."/>
            <person name="Miks M.H."/>
        </authorList>
    </citation>
    <scope>NUCLEOTIDE SEQUENCE [LARGE SCALE GENOMIC DNA]</scope>
    <source>
        <strain evidence="4 5">ATCC 49373</strain>
    </source>
</reference>
<keyword evidence="2" id="KW-0808">Transferase</keyword>
<evidence type="ECO:0000256" key="1">
    <source>
        <dbReference type="ARBA" id="ARBA00022676"/>
    </source>
</evidence>
<dbReference type="AlphaFoldDB" id="A0A4R5NIL9"/>
<gene>
    <name evidence="4" type="ORF">C5L31_000059</name>
</gene>
<protein>
    <recommendedName>
        <fullName evidence="6">Glycosyl transferase family 8 C-terminal domain-containing protein</fullName>
    </recommendedName>
</protein>
<organism evidence="4 5">
    <name type="scientific">Secundilactobacillus malefermentans</name>
    <dbReference type="NCBI Taxonomy" id="176292"/>
    <lineage>
        <taxon>Bacteria</taxon>
        <taxon>Bacillati</taxon>
        <taxon>Bacillota</taxon>
        <taxon>Bacilli</taxon>
        <taxon>Lactobacillales</taxon>
        <taxon>Lactobacillaceae</taxon>
        <taxon>Secundilactobacillus</taxon>
    </lineage>
</organism>
<dbReference type="Pfam" id="PF01501">
    <property type="entry name" value="Glyco_transf_8"/>
    <property type="match status" value="1"/>
</dbReference>
<proteinExistence type="predicted"/>
<dbReference type="GO" id="GO:0016757">
    <property type="term" value="F:glycosyltransferase activity"/>
    <property type="evidence" value="ECO:0007669"/>
    <property type="project" value="UniProtKB-KW"/>
</dbReference>
<dbReference type="OrthoDB" id="9798746at2"/>